<dbReference type="InterPro" id="IPR046381">
    <property type="entry name" value="RbcX"/>
</dbReference>
<dbReference type="GO" id="GO:0110102">
    <property type="term" value="P:ribulose bisphosphate carboxylase complex assembly"/>
    <property type="evidence" value="ECO:0007669"/>
    <property type="project" value="UniProtKB-UniRule"/>
</dbReference>
<comment type="similarity">
    <text evidence="8">Belongs to the RbcX family.</text>
</comment>
<keyword evidence="4 8" id="KW-0120">Carbon dioxide fixation</keyword>
<proteinExistence type="inferred from homology"/>
<gene>
    <name evidence="8" type="primary">rbcX</name>
    <name evidence="10" type="ORF">IQ249_00460</name>
</gene>
<dbReference type="Pfam" id="PF02341">
    <property type="entry name" value="RbcX"/>
    <property type="match status" value="1"/>
</dbReference>
<organism evidence="10 11">
    <name type="scientific">Lusitaniella coriacea LEGE 07157</name>
    <dbReference type="NCBI Taxonomy" id="945747"/>
    <lineage>
        <taxon>Bacteria</taxon>
        <taxon>Bacillati</taxon>
        <taxon>Cyanobacteriota</taxon>
        <taxon>Cyanophyceae</taxon>
        <taxon>Spirulinales</taxon>
        <taxon>Lusitaniellaceae</taxon>
        <taxon>Lusitaniella</taxon>
    </lineage>
</organism>
<dbReference type="InterPro" id="IPR038052">
    <property type="entry name" value="Chaperonin_RbcX_sf"/>
</dbReference>
<evidence type="ECO:0000256" key="2">
    <source>
        <dbReference type="ARBA" id="ARBA00022531"/>
    </source>
</evidence>
<dbReference type="GO" id="GO:0005737">
    <property type="term" value="C:cytoplasm"/>
    <property type="evidence" value="ECO:0007669"/>
    <property type="project" value="UniProtKB-SubCell"/>
</dbReference>
<reference evidence="10" key="1">
    <citation type="submission" date="2020-10" db="EMBL/GenBank/DDBJ databases">
        <authorList>
            <person name="Castelo-Branco R."/>
            <person name="Eusebio N."/>
            <person name="Adriana R."/>
            <person name="Vieira A."/>
            <person name="Brugerolle De Fraissinette N."/>
            <person name="Rezende De Castro R."/>
            <person name="Schneider M.P."/>
            <person name="Vasconcelos V."/>
            <person name="Leao P.N."/>
        </authorList>
    </citation>
    <scope>NUCLEOTIDE SEQUENCE</scope>
    <source>
        <strain evidence="10">LEGE 07157</strain>
    </source>
</reference>
<keyword evidence="3 8" id="KW-0143">Chaperone</keyword>
<dbReference type="PANTHER" id="PTHR33791">
    <property type="entry name" value="CHAPERONIN-LIKE RBCX PROTEIN 1, CHLOROPLASTIC"/>
    <property type="match status" value="1"/>
</dbReference>
<sequence>MDSKQIARDTAKALTNYLTYQAVKLIAHQLMETNPGESIWLRTYSAGKLEDGEVYIQGLMLERKDLVLRILTVREHLAETVLDFLPEMVKAGIHQSNIAHRRQLLERLTQAQPSSSESSTSETPSDVDDPKIPEE</sequence>
<dbReference type="PANTHER" id="PTHR33791:SF1">
    <property type="entry name" value="RUBISCO CHAPERONE RBCX"/>
    <property type="match status" value="1"/>
</dbReference>
<dbReference type="RefSeq" id="WP_194027442.1">
    <property type="nucleotide sequence ID" value="NZ_JADEWZ010000001.1"/>
</dbReference>
<protein>
    <recommendedName>
        <fullName evidence="6 8">RuBisCO chaperone RbcX</fullName>
    </recommendedName>
</protein>
<feature type="region of interest" description="Disordered" evidence="9">
    <location>
        <begin position="107"/>
        <end position="135"/>
    </location>
</feature>
<dbReference type="AlphaFoldDB" id="A0A8J7AXB1"/>
<dbReference type="GO" id="GO:0044183">
    <property type="term" value="F:protein folding chaperone"/>
    <property type="evidence" value="ECO:0007669"/>
    <property type="project" value="InterPro"/>
</dbReference>
<keyword evidence="5 8" id="KW-1282">Carboxysome</keyword>
<evidence type="ECO:0000256" key="9">
    <source>
        <dbReference type="SAM" id="MobiDB-lite"/>
    </source>
</evidence>
<dbReference type="GO" id="GO:0015979">
    <property type="term" value="P:photosynthesis"/>
    <property type="evidence" value="ECO:0007669"/>
    <property type="project" value="UniProtKB-KW"/>
</dbReference>
<keyword evidence="2 8" id="KW-0602">Photosynthesis</keyword>
<comment type="caution">
    <text evidence="10">The sequence shown here is derived from an EMBL/GenBank/DDBJ whole genome shotgun (WGS) entry which is preliminary data.</text>
</comment>
<dbReference type="SUPFAM" id="SSF158615">
    <property type="entry name" value="RbcX-like"/>
    <property type="match status" value="1"/>
</dbReference>
<accession>A0A8J7AXB1</accession>
<evidence type="ECO:0000256" key="8">
    <source>
        <dbReference type="HAMAP-Rule" id="MF_00855"/>
    </source>
</evidence>
<dbReference type="InterPro" id="IPR003435">
    <property type="entry name" value="Chaperonin_RcbX"/>
</dbReference>
<evidence type="ECO:0000313" key="10">
    <source>
        <dbReference type="EMBL" id="MBE9114359.1"/>
    </source>
</evidence>
<dbReference type="GO" id="GO:0031470">
    <property type="term" value="C:carboxysome"/>
    <property type="evidence" value="ECO:0007669"/>
    <property type="project" value="UniProtKB-SubCell"/>
</dbReference>
<dbReference type="EMBL" id="JADEWZ010000001">
    <property type="protein sequence ID" value="MBE9114359.1"/>
    <property type="molecule type" value="Genomic_DNA"/>
</dbReference>
<evidence type="ECO:0000313" key="11">
    <source>
        <dbReference type="Proteomes" id="UP000654482"/>
    </source>
</evidence>
<evidence type="ECO:0000256" key="7">
    <source>
        <dbReference type="ARBA" id="ARBA00024446"/>
    </source>
</evidence>
<comment type="subcellular location">
    <subcellularLocation>
        <location evidence="8">Carboxysome</location>
    </subcellularLocation>
    <subcellularLocation>
        <location evidence="8">Cytoplasm</location>
    </subcellularLocation>
    <text evidence="8">Most protein is cytoplasmic, but some is in the carboxysome.</text>
</comment>
<evidence type="ECO:0000256" key="1">
    <source>
        <dbReference type="ARBA" id="ARBA00022490"/>
    </source>
</evidence>
<evidence type="ECO:0000256" key="6">
    <source>
        <dbReference type="ARBA" id="ARBA00023866"/>
    </source>
</evidence>
<dbReference type="HAMAP" id="MF_00855">
    <property type="entry name" value="RbcX"/>
    <property type="match status" value="1"/>
</dbReference>
<name>A0A8J7AXB1_9CYAN</name>
<evidence type="ECO:0000256" key="3">
    <source>
        <dbReference type="ARBA" id="ARBA00023186"/>
    </source>
</evidence>
<keyword evidence="7" id="KW-1283">Bacterial microcompartment</keyword>
<comment type="function">
    <text evidence="8">An RbcL-specific chaperone. The central cleft of the RbcX homodimer (RbcX2) binds the C-terminus of an RbcL monomer, stabilizing the C-terminus and probably preventing its reassociation with chaperonin GroEL-ES. At the same time the peripheral region of RbcX2 binds a second RbcL monomer, bridging the RbcL homodimers in the correct orientation. The RbcX2(2)-bound RbcL dimers then assemble into the RbcL8 core (RbcL8-(RbcX2)8). RbcS binding triggers the release of RbcX2.</text>
</comment>
<comment type="subunit">
    <text evidence="8">Homodimer. Interacts with the exposed C-terminal peptide of RbcL via its central cleft, contacts a second RbcL monomer via its peripheral polar surface.</text>
</comment>
<comment type="domain">
    <text evidence="8">The homodimer has 2 functional domains, a central cleft essential for production of soluble RbcL in which the RbcL peptide binds, and a polar surface which plays a role in correct RbcL subunit arrangement.</text>
</comment>
<dbReference type="GO" id="GO:0015977">
    <property type="term" value="P:carbon fixation"/>
    <property type="evidence" value="ECO:0007669"/>
    <property type="project" value="UniProtKB-UniRule"/>
</dbReference>
<dbReference type="Gene3D" id="1.10.1200.210">
    <property type="entry name" value="Chaperonin-like RbcX"/>
    <property type="match status" value="1"/>
</dbReference>
<evidence type="ECO:0000256" key="5">
    <source>
        <dbReference type="ARBA" id="ARBA00023669"/>
    </source>
</evidence>
<feature type="compositionally biased region" description="Low complexity" evidence="9">
    <location>
        <begin position="113"/>
        <end position="124"/>
    </location>
</feature>
<keyword evidence="11" id="KW-1185">Reference proteome</keyword>
<dbReference type="Proteomes" id="UP000654482">
    <property type="component" value="Unassembled WGS sequence"/>
</dbReference>
<keyword evidence="1 8" id="KW-0963">Cytoplasm</keyword>
<evidence type="ECO:0000256" key="4">
    <source>
        <dbReference type="ARBA" id="ARBA00023300"/>
    </source>
</evidence>